<dbReference type="GO" id="GO:0005634">
    <property type="term" value="C:nucleus"/>
    <property type="evidence" value="ECO:0007669"/>
    <property type="project" value="TreeGrafter"/>
</dbReference>
<evidence type="ECO:0000259" key="2">
    <source>
        <dbReference type="Pfam" id="PF00117"/>
    </source>
</evidence>
<organism evidence="3 4">
    <name type="scientific">Phialophora macrospora</name>
    <dbReference type="NCBI Taxonomy" id="1851006"/>
    <lineage>
        <taxon>Eukaryota</taxon>
        <taxon>Fungi</taxon>
        <taxon>Dikarya</taxon>
        <taxon>Ascomycota</taxon>
        <taxon>Pezizomycotina</taxon>
        <taxon>Eurotiomycetes</taxon>
        <taxon>Chaetothyriomycetidae</taxon>
        <taxon>Chaetothyriales</taxon>
        <taxon>Herpotrichiellaceae</taxon>
        <taxon>Phialophora</taxon>
    </lineage>
</organism>
<dbReference type="AlphaFoldDB" id="A0A0D2FRG6"/>
<dbReference type="PANTHER" id="PTHR42695">
    <property type="entry name" value="GLUTAMINE AMIDOTRANSFERASE YLR126C-RELATED"/>
    <property type="match status" value="1"/>
</dbReference>
<accession>A0A0D2FRG6</accession>
<name>A0A0D2FRG6_9EURO</name>
<evidence type="ECO:0000313" key="4">
    <source>
        <dbReference type="Proteomes" id="UP000054266"/>
    </source>
</evidence>
<protein>
    <recommendedName>
        <fullName evidence="2">Glutamine amidotransferase domain-containing protein</fullName>
    </recommendedName>
</protein>
<evidence type="ECO:0000256" key="1">
    <source>
        <dbReference type="SAM" id="SignalP"/>
    </source>
</evidence>
<feature type="domain" description="Glutamine amidotransferase" evidence="2">
    <location>
        <begin position="83"/>
        <end position="244"/>
    </location>
</feature>
<dbReference type="InterPro" id="IPR017926">
    <property type="entry name" value="GATASE"/>
</dbReference>
<dbReference type="PANTHER" id="PTHR42695:SF6">
    <property type="entry name" value="GLUTAMINE AMIDOTRANSFERASE DOMAIN-CONTAINING PROTEIN"/>
    <property type="match status" value="1"/>
</dbReference>
<proteinExistence type="predicted"/>
<dbReference type="InterPro" id="IPR029062">
    <property type="entry name" value="Class_I_gatase-like"/>
</dbReference>
<sequence>MHAHPFAIKPLTLHFAILICEVLPPPIAALRGPFDQIFQTFFDRAAKRFLEDHADQYPGQEKPQVKTTPYNVTEGQLPDAGDLEGIDALVVTGSTAGAYEDIEWVKKLGAFLQNTYRDHPKVKIFGSCFGHQIINQSLFSHTGGLHVRQNPQGWELGVQEIAITPKFAACFPRQFQSSRTISASPTRIQLQLSHQDAVVVTQKTQLPPECVEMGSSALCSMQGMYVPDRVLTFQAHPEFDRAVNGACINWIGESTWPAEVTREYLRMADQDDDAGLMGEVVMEFLLRGSK</sequence>
<dbReference type="Pfam" id="PF00117">
    <property type="entry name" value="GATase"/>
    <property type="match status" value="1"/>
</dbReference>
<gene>
    <name evidence="3" type="ORF">PV04_10745</name>
</gene>
<dbReference type="Proteomes" id="UP000054266">
    <property type="component" value="Unassembled WGS sequence"/>
</dbReference>
<keyword evidence="4" id="KW-1185">Reference proteome</keyword>
<dbReference type="InterPro" id="IPR044992">
    <property type="entry name" value="ChyE-like"/>
</dbReference>
<dbReference type="EMBL" id="KN846963">
    <property type="protein sequence ID" value="KIW62584.1"/>
    <property type="molecule type" value="Genomic_DNA"/>
</dbReference>
<keyword evidence="1" id="KW-0732">Signal</keyword>
<dbReference type="CDD" id="cd01741">
    <property type="entry name" value="GATase1_1"/>
    <property type="match status" value="1"/>
</dbReference>
<dbReference type="SUPFAM" id="SSF52317">
    <property type="entry name" value="Class I glutamine amidotransferase-like"/>
    <property type="match status" value="1"/>
</dbReference>
<dbReference type="Gene3D" id="3.40.50.880">
    <property type="match status" value="1"/>
</dbReference>
<dbReference type="STRING" id="5601.A0A0D2FRG6"/>
<evidence type="ECO:0000313" key="3">
    <source>
        <dbReference type="EMBL" id="KIW62584.1"/>
    </source>
</evidence>
<feature type="chain" id="PRO_5002253304" description="Glutamine amidotransferase domain-containing protein" evidence="1">
    <location>
        <begin position="30"/>
        <end position="290"/>
    </location>
</feature>
<dbReference type="HOGENOM" id="CLU_054974_0_2_1"/>
<feature type="signal peptide" evidence="1">
    <location>
        <begin position="1"/>
        <end position="29"/>
    </location>
</feature>
<reference evidence="3 4" key="1">
    <citation type="submission" date="2015-01" db="EMBL/GenBank/DDBJ databases">
        <title>The Genome Sequence of Capronia semiimmersa CBS27337.</title>
        <authorList>
            <consortium name="The Broad Institute Genomics Platform"/>
            <person name="Cuomo C."/>
            <person name="de Hoog S."/>
            <person name="Gorbushina A."/>
            <person name="Stielow B."/>
            <person name="Teixiera M."/>
            <person name="Abouelleil A."/>
            <person name="Chapman S.B."/>
            <person name="Priest M."/>
            <person name="Young S.K."/>
            <person name="Wortman J."/>
            <person name="Nusbaum C."/>
            <person name="Birren B."/>
        </authorList>
    </citation>
    <scope>NUCLEOTIDE SEQUENCE [LARGE SCALE GENOMIC DNA]</scope>
    <source>
        <strain evidence="3 4">CBS 27337</strain>
    </source>
</reference>
<dbReference type="GO" id="GO:0005829">
    <property type="term" value="C:cytosol"/>
    <property type="evidence" value="ECO:0007669"/>
    <property type="project" value="TreeGrafter"/>
</dbReference>
<dbReference type="PROSITE" id="PS51273">
    <property type="entry name" value="GATASE_TYPE_1"/>
    <property type="match status" value="1"/>
</dbReference>